<reference evidence="2 3" key="1">
    <citation type="journal article" date="2019" name="Int. J. Syst. Evol. Microbiol.">
        <title>The Global Catalogue of Microorganisms (GCM) 10K type strain sequencing project: providing services to taxonomists for standard genome sequencing and annotation.</title>
        <authorList>
            <consortium name="The Broad Institute Genomics Platform"/>
            <consortium name="The Broad Institute Genome Sequencing Center for Infectious Disease"/>
            <person name="Wu L."/>
            <person name="Ma J."/>
        </authorList>
    </citation>
    <scope>NUCLEOTIDE SEQUENCE [LARGE SCALE GENOMIC DNA]</scope>
    <source>
        <strain evidence="2 3">JCM 6921</strain>
    </source>
</reference>
<dbReference type="EMBL" id="BAAATJ010000037">
    <property type="protein sequence ID" value="GAA2416451.1"/>
    <property type="molecule type" value="Genomic_DNA"/>
</dbReference>
<gene>
    <name evidence="2" type="ORF">GCM10010420_53310</name>
</gene>
<accession>A0ABN3IXV5</accession>
<evidence type="ECO:0000313" key="3">
    <source>
        <dbReference type="Proteomes" id="UP001500058"/>
    </source>
</evidence>
<feature type="compositionally biased region" description="Basic and acidic residues" evidence="1">
    <location>
        <begin position="1"/>
        <end position="14"/>
    </location>
</feature>
<comment type="caution">
    <text evidence="2">The sequence shown here is derived from an EMBL/GenBank/DDBJ whole genome shotgun (WGS) entry which is preliminary data.</text>
</comment>
<protein>
    <submittedName>
        <fullName evidence="2">Uncharacterized protein</fullName>
    </submittedName>
</protein>
<feature type="region of interest" description="Disordered" evidence="1">
    <location>
        <begin position="1"/>
        <end position="38"/>
    </location>
</feature>
<name>A0ABN3IXV5_9ACTN</name>
<sequence length="125" mass="13436">MTRGAAEELGRHGGDPAGHPSTMNDSAHTPAAAPSDEQVVERLVPVWLEEAARHDERMAGRAGREWEEGRLSSETARELADWVTARVTDTGFNEDEGPAPGGPVRVSVADKTAVHRWLAAHGHDV</sequence>
<dbReference type="Proteomes" id="UP001500058">
    <property type="component" value="Unassembled WGS sequence"/>
</dbReference>
<proteinExistence type="predicted"/>
<keyword evidence="3" id="KW-1185">Reference proteome</keyword>
<evidence type="ECO:0000256" key="1">
    <source>
        <dbReference type="SAM" id="MobiDB-lite"/>
    </source>
</evidence>
<evidence type="ECO:0000313" key="2">
    <source>
        <dbReference type="EMBL" id="GAA2416451.1"/>
    </source>
</evidence>
<organism evidence="2 3">
    <name type="scientific">Streptomyces glaucosporus</name>
    <dbReference type="NCBI Taxonomy" id="284044"/>
    <lineage>
        <taxon>Bacteria</taxon>
        <taxon>Bacillati</taxon>
        <taxon>Actinomycetota</taxon>
        <taxon>Actinomycetes</taxon>
        <taxon>Kitasatosporales</taxon>
        <taxon>Streptomycetaceae</taxon>
        <taxon>Streptomyces</taxon>
    </lineage>
</organism>